<organism evidence="1 2">
    <name type="scientific">Allokutzneria multivorans</name>
    <dbReference type="NCBI Taxonomy" id="1142134"/>
    <lineage>
        <taxon>Bacteria</taxon>
        <taxon>Bacillati</taxon>
        <taxon>Actinomycetota</taxon>
        <taxon>Actinomycetes</taxon>
        <taxon>Pseudonocardiales</taxon>
        <taxon>Pseudonocardiaceae</taxon>
        <taxon>Allokutzneria</taxon>
    </lineage>
</organism>
<name>A0ABP7RWM1_9PSEU</name>
<comment type="caution">
    <text evidence="1">The sequence shown here is derived from an EMBL/GenBank/DDBJ whole genome shotgun (WGS) entry which is preliminary data.</text>
</comment>
<protein>
    <recommendedName>
        <fullName evidence="3">Immunity protein Imm1</fullName>
    </recommendedName>
</protein>
<keyword evidence="2" id="KW-1185">Reference proteome</keyword>
<dbReference type="Pfam" id="PF14430">
    <property type="entry name" value="Imm1"/>
    <property type="match status" value="1"/>
</dbReference>
<sequence length="136" mass="14657">MEAWYGIEDDEPTVIENGADLDALLDRMVVDGQGFDVPPLAELSHQGPGGWLVSYVGIDPRRGKGFMTYADPAGSVASFNGCADIKAVDYDYMGHRRQIPASAELLLGDVRKAVHELVATGGRPGCVAWQEHAEVE</sequence>
<proteinExistence type="predicted"/>
<dbReference type="EMBL" id="BAABAL010000007">
    <property type="protein sequence ID" value="GAA4003330.1"/>
    <property type="molecule type" value="Genomic_DNA"/>
</dbReference>
<dbReference type="RefSeq" id="WP_344874110.1">
    <property type="nucleotide sequence ID" value="NZ_BAABAL010000007.1"/>
</dbReference>
<dbReference type="Proteomes" id="UP001501747">
    <property type="component" value="Unassembled WGS sequence"/>
</dbReference>
<gene>
    <name evidence="1" type="ORF">GCM10022247_25260</name>
</gene>
<reference evidence="2" key="1">
    <citation type="journal article" date="2019" name="Int. J. Syst. Evol. Microbiol.">
        <title>The Global Catalogue of Microorganisms (GCM) 10K type strain sequencing project: providing services to taxonomists for standard genome sequencing and annotation.</title>
        <authorList>
            <consortium name="The Broad Institute Genomics Platform"/>
            <consortium name="The Broad Institute Genome Sequencing Center for Infectious Disease"/>
            <person name="Wu L."/>
            <person name="Ma J."/>
        </authorList>
    </citation>
    <scope>NUCLEOTIDE SEQUENCE [LARGE SCALE GENOMIC DNA]</scope>
    <source>
        <strain evidence="2">JCM 17342</strain>
    </source>
</reference>
<dbReference type="InterPro" id="IPR025680">
    <property type="entry name" value="DddI"/>
</dbReference>
<evidence type="ECO:0000313" key="1">
    <source>
        <dbReference type="EMBL" id="GAA4003330.1"/>
    </source>
</evidence>
<accession>A0ABP7RWM1</accession>
<evidence type="ECO:0008006" key="3">
    <source>
        <dbReference type="Google" id="ProtNLM"/>
    </source>
</evidence>
<evidence type="ECO:0000313" key="2">
    <source>
        <dbReference type="Proteomes" id="UP001501747"/>
    </source>
</evidence>